<sequence>MANSPPEKRRCMKDEKKDDVDKTKDTGKDGDNVKETKKDDNDDAALLSQAMDEGDWIAPTQPDKASFLSDALREGLLKQFNEIPFAGDAYMLTQEINRLRKQLSDSLGENQMLIYKVKNLNRENALLQDNLIQIHQTFEQRFLEQKSDFEKTERDMRNVITYQEQDLRTMEFRDRLNNSASVAAEIGHSEVSLLFKQLWNLIEISKKASGSGRQESPIIRLKKVSIPSFRRGNCFPRTLNDSPILRKAFTHCKLVLNDTFRAVDSQGKSVSNTTFNQHDNNETEGNRIMQTSQQKMQTSSPNSYNCLAYLRPDNQLPQLYGTCDELITLGFRNISSELLRNRELKTTRLMRDIIVEPRKRWCR</sequence>
<reference evidence="3" key="1">
    <citation type="submission" date="2021-09" db="EMBL/GenBank/DDBJ databases">
        <authorList>
            <consortium name="Pathogen Informatics"/>
        </authorList>
    </citation>
    <scope>NUCLEOTIDE SEQUENCE</scope>
</reference>
<name>A0A8J2MEM2_9BILA</name>
<dbReference type="AlphaFoldDB" id="A0A8J2MEM2"/>
<evidence type="ECO:0000313" key="3">
    <source>
        <dbReference type="EMBL" id="CAG9540002.1"/>
    </source>
</evidence>
<dbReference type="OrthoDB" id="5799947at2759"/>
<dbReference type="EMBL" id="CAKAEH010001873">
    <property type="protein sequence ID" value="CAG9540002.1"/>
    <property type="molecule type" value="Genomic_DNA"/>
</dbReference>
<keyword evidence="1" id="KW-0175">Coiled coil</keyword>
<dbReference type="Proteomes" id="UP000746747">
    <property type="component" value="Unassembled WGS sequence"/>
</dbReference>
<organism evidence="3 4">
    <name type="scientific">Cercopithifilaria johnstoni</name>
    <dbReference type="NCBI Taxonomy" id="2874296"/>
    <lineage>
        <taxon>Eukaryota</taxon>
        <taxon>Metazoa</taxon>
        <taxon>Ecdysozoa</taxon>
        <taxon>Nematoda</taxon>
        <taxon>Chromadorea</taxon>
        <taxon>Rhabditida</taxon>
        <taxon>Spirurina</taxon>
        <taxon>Spiruromorpha</taxon>
        <taxon>Filarioidea</taxon>
        <taxon>Onchocercidae</taxon>
        <taxon>Cercopithifilaria</taxon>
    </lineage>
</organism>
<proteinExistence type="predicted"/>
<protein>
    <submittedName>
        <fullName evidence="3">Uncharacterized protein</fullName>
    </submittedName>
</protein>
<comment type="caution">
    <text evidence="3">The sequence shown here is derived from an EMBL/GenBank/DDBJ whole genome shotgun (WGS) entry which is preliminary data.</text>
</comment>
<evidence type="ECO:0000313" key="4">
    <source>
        <dbReference type="Proteomes" id="UP000746747"/>
    </source>
</evidence>
<keyword evidence="4" id="KW-1185">Reference proteome</keyword>
<feature type="compositionally biased region" description="Basic and acidic residues" evidence="2">
    <location>
        <begin position="1"/>
        <end position="40"/>
    </location>
</feature>
<feature type="coiled-coil region" evidence="1">
    <location>
        <begin position="110"/>
        <end position="137"/>
    </location>
</feature>
<evidence type="ECO:0000256" key="1">
    <source>
        <dbReference type="SAM" id="Coils"/>
    </source>
</evidence>
<accession>A0A8J2MEM2</accession>
<gene>
    <name evidence="3" type="ORF">CJOHNSTONI_LOCUS9553</name>
</gene>
<feature type="region of interest" description="Disordered" evidence="2">
    <location>
        <begin position="1"/>
        <end position="43"/>
    </location>
</feature>
<evidence type="ECO:0000256" key="2">
    <source>
        <dbReference type="SAM" id="MobiDB-lite"/>
    </source>
</evidence>